<dbReference type="InterPro" id="IPR036282">
    <property type="entry name" value="Glutathione-S-Trfase_C_sf"/>
</dbReference>
<gene>
    <name evidence="2" type="ORF">D3P04_08580</name>
</gene>
<dbReference type="RefSeq" id="WP_119747873.1">
    <property type="nucleotide sequence ID" value="NZ_JAUUTZ010000037.1"/>
</dbReference>
<name>A0A418SY20_9RHOB</name>
<keyword evidence="2" id="KW-0808">Transferase</keyword>
<dbReference type="Proteomes" id="UP000284202">
    <property type="component" value="Unassembled WGS sequence"/>
</dbReference>
<dbReference type="SUPFAM" id="SSF47616">
    <property type="entry name" value="GST C-terminal domain-like"/>
    <property type="match status" value="1"/>
</dbReference>
<evidence type="ECO:0000259" key="1">
    <source>
        <dbReference type="PROSITE" id="PS50404"/>
    </source>
</evidence>
<dbReference type="Gene3D" id="3.40.30.10">
    <property type="entry name" value="Glutaredoxin"/>
    <property type="match status" value="1"/>
</dbReference>
<dbReference type="Pfam" id="PF13409">
    <property type="entry name" value="GST_N_2"/>
    <property type="match status" value="1"/>
</dbReference>
<evidence type="ECO:0000313" key="2">
    <source>
        <dbReference type="EMBL" id="RJE85800.1"/>
    </source>
</evidence>
<dbReference type="EMBL" id="QZCG01000005">
    <property type="protein sequence ID" value="RJE85800.1"/>
    <property type="molecule type" value="Genomic_DNA"/>
</dbReference>
<protein>
    <submittedName>
        <fullName evidence="2">Glutathione S-transferase family protein</fullName>
    </submittedName>
</protein>
<dbReference type="Gene3D" id="1.20.1050.10">
    <property type="match status" value="1"/>
</dbReference>
<dbReference type="SUPFAM" id="SSF52833">
    <property type="entry name" value="Thioredoxin-like"/>
    <property type="match status" value="1"/>
</dbReference>
<dbReference type="PROSITE" id="PS50404">
    <property type="entry name" value="GST_NTER"/>
    <property type="match status" value="1"/>
</dbReference>
<dbReference type="CDD" id="cd03049">
    <property type="entry name" value="GST_N_3"/>
    <property type="match status" value="1"/>
</dbReference>
<dbReference type="InterPro" id="IPR036249">
    <property type="entry name" value="Thioredoxin-like_sf"/>
</dbReference>
<accession>A0A418SY20</accession>
<organism evidence="2 3">
    <name type="scientific">Paracoccus onubensis</name>
    <dbReference type="NCBI Taxonomy" id="1675788"/>
    <lineage>
        <taxon>Bacteria</taxon>
        <taxon>Pseudomonadati</taxon>
        <taxon>Pseudomonadota</taxon>
        <taxon>Alphaproteobacteria</taxon>
        <taxon>Rhodobacterales</taxon>
        <taxon>Paracoccaceae</taxon>
        <taxon>Paracoccus</taxon>
    </lineage>
</organism>
<dbReference type="GO" id="GO:0016740">
    <property type="term" value="F:transferase activity"/>
    <property type="evidence" value="ECO:0007669"/>
    <property type="project" value="UniProtKB-KW"/>
</dbReference>
<comment type="caution">
    <text evidence="2">The sequence shown here is derived from an EMBL/GenBank/DDBJ whole genome shotgun (WGS) entry which is preliminary data.</text>
</comment>
<sequence length="203" mass="22625">MKLSLYWGSASPFVRKVMVVAHELGIEDRIERRDSAAHPVDRDTRIQEFNPLAKVPAACTEDGTVLYDSRVICEYLDATAGGGLFPAAGPARWTALRRQALADGLLDAALLIRYETTIRPQPQQWPLWIEKQRQKVDDALDAMTADLPEDGCHDIGAIACACALGWLDFRFPDYGWRETRPALDAWHSAFETRPAMTATRPSA</sequence>
<reference evidence="3" key="1">
    <citation type="submission" date="2018-09" db="EMBL/GenBank/DDBJ databases">
        <title>Acidovorax cavernicola nov. sp. isolated from Gruta de las Maravillas (Aracena, Spain).</title>
        <authorList>
            <person name="Jurado V."/>
            <person name="Gutierrez-Patricio S."/>
            <person name="Gonzalez-Pimentel J.L."/>
            <person name="Miller A.Z."/>
            <person name="Laiz L."/>
            <person name="Saiz-Jimenez C."/>
        </authorList>
    </citation>
    <scope>NUCLEOTIDE SEQUENCE [LARGE SCALE GENOMIC DNA]</scope>
    <source>
        <strain evidence="3">1011MAR3C25</strain>
    </source>
</reference>
<keyword evidence="3" id="KW-1185">Reference proteome</keyword>
<dbReference type="InterPro" id="IPR004045">
    <property type="entry name" value="Glutathione_S-Trfase_N"/>
</dbReference>
<feature type="domain" description="GST N-terminal" evidence="1">
    <location>
        <begin position="1"/>
        <end position="84"/>
    </location>
</feature>
<dbReference type="AlphaFoldDB" id="A0A418SY20"/>
<evidence type="ECO:0000313" key="3">
    <source>
        <dbReference type="Proteomes" id="UP000284202"/>
    </source>
</evidence>
<dbReference type="OrthoDB" id="9795329at2"/>
<dbReference type="Pfam" id="PF13410">
    <property type="entry name" value="GST_C_2"/>
    <property type="match status" value="1"/>
</dbReference>
<dbReference type="CDD" id="cd03205">
    <property type="entry name" value="GST_C_6"/>
    <property type="match status" value="1"/>
</dbReference>
<proteinExistence type="predicted"/>